<name>A0ABN2PC33_9MICO</name>
<dbReference type="PANTHER" id="PTHR36842:SF1">
    <property type="entry name" value="PROTEIN TOLB"/>
    <property type="match status" value="1"/>
</dbReference>
<evidence type="ECO:0000313" key="3">
    <source>
        <dbReference type="Proteomes" id="UP001501343"/>
    </source>
</evidence>
<dbReference type="SUPFAM" id="SSF82171">
    <property type="entry name" value="DPP6 N-terminal domain-like"/>
    <property type="match status" value="1"/>
</dbReference>
<dbReference type="EMBL" id="BAAAOF010000002">
    <property type="protein sequence ID" value="GAA1917808.1"/>
    <property type="molecule type" value="Genomic_DNA"/>
</dbReference>
<dbReference type="InterPro" id="IPR011659">
    <property type="entry name" value="WD40"/>
</dbReference>
<accession>A0ABN2PC33</accession>
<evidence type="ECO:0000256" key="1">
    <source>
        <dbReference type="ARBA" id="ARBA00009820"/>
    </source>
</evidence>
<dbReference type="Proteomes" id="UP001501343">
    <property type="component" value="Unassembled WGS sequence"/>
</dbReference>
<comment type="caution">
    <text evidence="2">The sequence shown here is derived from an EMBL/GenBank/DDBJ whole genome shotgun (WGS) entry which is preliminary data.</text>
</comment>
<dbReference type="InterPro" id="IPR011042">
    <property type="entry name" value="6-blade_b-propeller_TolB-like"/>
</dbReference>
<dbReference type="Pfam" id="PF07676">
    <property type="entry name" value="PD40"/>
    <property type="match status" value="1"/>
</dbReference>
<protein>
    <recommendedName>
        <fullName evidence="4">Biopolymer transporter Tol</fullName>
    </recommendedName>
</protein>
<organism evidence="2 3">
    <name type="scientific">Microbacterium aoyamense</name>
    <dbReference type="NCBI Taxonomy" id="344166"/>
    <lineage>
        <taxon>Bacteria</taxon>
        <taxon>Bacillati</taxon>
        <taxon>Actinomycetota</taxon>
        <taxon>Actinomycetes</taxon>
        <taxon>Micrococcales</taxon>
        <taxon>Microbacteriaceae</taxon>
        <taxon>Microbacterium</taxon>
    </lineage>
</organism>
<keyword evidence="3" id="KW-1185">Reference proteome</keyword>
<evidence type="ECO:0008006" key="4">
    <source>
        <dbReference type="Google" id="ProtNLM"/>
    </source>
</evidence>
<evidence type="ECO:0000313" key="2">
    <source>
        <dbReference type="EMBL" id="GAA1917808.1"/>
    </source>
</evidence>
<reference evidence="2 3" key="1">
    <citation type="journal article" date="2019" name="Int. J. Syst. Evol. Microbiol.">
        <title>The Global Catalogue of Microorganisms (GCM) 10K type strain sequencing project: providing services to taxonomists for standard genome sequencing and annotation.</title>
        <authorList>
            <consortium name="The Broad Institute Genomics Platform"/>
            <consortium name="The Broad Institute Genome Sequencing Center for Infectious Disease"/>
            <person name="Wu L."/>
            <person name="Ma J."/>
        </authorList>
    </citation>
    <scope>NUCLEOTIDE SEQUENCE [LARGE SCALE GENOMIC DNA]</scope>
    <source>
        <strain evidence="2 3">JCM 14900</strain>
    </source>
</reference>
<dbReference type="PANTHER" id="PTHR36842">
    <property type="entry name" value="PROTEIN TOLB HOMOLOG"/>
    <property type="match status" value="1"/>
</dbReference>
<sequence length="284" mass="30872">MRICDLDSGTCTTAFEGAELLLEAPNWTSDGRALVLNGQGLLWRLDIPTADLTQIEFTGLPEINNDHVLAPDGETIFLTGNDFHLYRAPLSGGPAVAVTADGGPCRWHFLHGVSPSGTELAYVGIEGEADQRTANIFTLDLTDGVHRQLTFGSPAKDGPEYSPDGSWIFFNTEQFTHDDGHAQLARMRADGSDLTRMTDGPRVDWFPHPSPDSRLLAYLSYEPGTTGHPAGRQIELRLLDLETMVNPITLAAFRGGQGTINVNSWAPDGRRFAFVDYPMDGAGT</sequence>
<dbReference type="Gene3D" id="2.120.10.30">
    <property type="entry name" value="TolB, C-terminal domain"/>
    <property type="match status" value="1"/>
</dbReference>
<proteinExistence type="inferred from homology"/>
<gene>
    <name evidence="2" type="ORF">GCM10009775_07890</name>
</gene>
<comment type="similarity">
    <text evidence="1">Belongs to the TolB family.</text>
</comment>